<dbReference type="PANTHER" id="PTHR46455:SF3">
    <property type="entry name" value="SET AND MYND DOMAIN CONTAINING, ARTHROPOD-SPECIFIC, MEMBER 9, ISOFORM A-RELATED"/>
    <property type="match status" value="1"/>
</dbReference>
<sequence>MLSLEQLSQIVKEHLGLYMLIEGTQYTSKWIISESALGGRGIFATEDIMPGDVLFVDHPLIRGPRSGTTIQRGCTICNKLDGDEFFKCPKCGLLLCSEQCQNTNRHGDDCDIIGGWTKKVPTEEIDDTLLSRALTAIRSLLLNEEQKQLMLSLVAHMEPPHGSEITRLKKYFDFSDEDEQMMILACCALDANAFQIASPFGVKEMSTRGLYPVAALMNHSCVSNTRYTFNSDLQMTVKAVKPIRSGSEIFTCYSGILWGTPARRTYLYKTKHFLCKCERCADPTERGTLLAALKCFVTECPGSMLPVEPLKLSTRWRCLECGLFVPNKNICAVQGALGSLMGTLDFDNVNELEYFLLRRIIKFIPKTNQIVVDLQCRLIWELGESEGLRWHDKFRTYIGTVNTCHAYIFFNVYLL</sequence>
<evidence type="ECO:0000259" key="2">
    <source>
        <dbReference type="PROSITE" id="PS50280"/>
    </source>
</evidence>
<dbReference type="Gene3D" id="1.10.220.160">
    <property type="match status" value="1"/>
</dbReference>
<evidence type="ECO:0000313" key="5">
    <source>
        <dbReference type="RefSeq" id="XP_052758516.1"/>
    </source>
</evidence>
<evidence type="ECO:0000256" key="1">
    <source>
        <dbReference type="PROSITE-ProRule" id="PRU00453"/>
    </source>
</evidence>
<dbReference type="InterPro" id="IPR007529">
    <property type="entry name" value="Znf_HIT"/>
</dbReference>
<organism evidence="4 5">
    <name type="scientific">Galleria mellonella</name>
    <name type="common">Greater wax moth</name>
    <dbReference type="NCBI Taxonomy" id="7137"/>
    <lineage>
        <taxon>Eukaryota</taxon>
        <taxon>Metazoa</taxon>
        <taxon>Ecdysozoa</taxon>
        <taxon>Arthropoda</taxon>
        <taxon>Hexapoda</taxon>
        <taxon>Insecta</taxon>
        <taxon>Pterygota</taxon>
        <taxon>Neoptera</taxon>
        <taxon>Endopterygota</taxon>
        <taxon>Lepidoptera</taxon>
        <taxon>Glossata</taxon>
        <taxon>Ditrysia</taxon>
        <taxon>Pyraloidea</taxon>
        <taxon>Pyralidae</taxon>
        <taxon>Galleriinae</taxon>
        <taxon>Galleria</taxon>
    </lineage>
</organism>
<reference evidence="5" key="1">
    <citation type="submission" date="2025-08" db="UniProtKB">
        <authorList>
            <consortium name="RefSeq"/>
        </authorList>
    </citation>
    <scope>IDENTIFICATION</scope>
    <source>
        <tissue evidence="5">Whole larvae</tissue>
    </source>
</reference>
<dbReference type="PROSITE" id="PS50280">
    <property type="entry name" value="SET"/>
    <property type="match status" value="1"/>
</dbReference>
<dbReference type="GeneID" id="128202381"/>
<dbReference type="Pfam" id="PF00856">
    <property type="entry name" value="SET"/>
    <property type="match status" value="1"/>
</dbReference>
<protein>
    <submittedName>
        <fullName evidence="5">SET domain-containing protein SmydA-8-like</fullName>
    </submittedName>
</protein>
<dbReference type="RefSeq" id="XP_052758516.1">
    <property type="nucleotide sequence ID" value="XM_052902556.1"/>
</dbReference>
<dbReference type="InterPro" id="IPR001214">
    <property type="entry name" value="SET_dom"/>
</dbReference>
<name>A0ABM3N4K9_GALME</name>
<feature type="domain" description="HIT-type" evidence="3">
    <location>
        <begin position="74"/>
        <end position="110"/>
    </location>
</feature>
<keyword evidence="1" id="KW-0863">Zinc-finger</keyword>
<dbReference type="InterPro" id="IPR053010">
    <property type="entry name" value="SET_SmydA-8"/>
</dbReference>
<keyword evidence="4" id="KW-1185">Reference proteome</keyword>
<keyword evidence="1" id="KW-0862">Zinc</keyword>
<dbReference type="SUPFAM" id="SSF82199">
    <property type="entry name" value="SET domain"/>
    <property type="match status" value="1"/>
</dbReference>
<dbReference type="PANTHER" id="PTHR46455">
    <property type="entry name" value="SET AND MYND DOMAIN CONTAINING, ARTHROPOD-SPECIFIC, MEMBER 4, ISOFORM A"/>
    <property type="match status" value="1"/>
</dbReference>
<keyword evidence="1" id="KW-0479">Metal-binding</keyword>
<accession>A0ABM3N4K9</accession>
<dbReference type="Gene3D" id="2.170.270.10">
    <property type="entry name" value="SET domain"/>
    <property type="match status" value="1"/>
</dbReference>
<dbReference type="Proteomes" id="UP001652740">
    <property type="component" value="Unplaced"/>
</dbReference>
<dbReference type="Gene3D" id="6.10.140.2220">
    <property type="match status" value="1"/>
</dbReference>
<dbReference type="InterPro" id="IPR046341">
    <property type="entry name" value="SET_dom_sf"/>
</dbReference>
<feature type="domain" description="SET" evidence="2">
    <location>
        <begin position="28"/>
        <end position="254"/>
    </location>
</feature>
<evidence type="ECO:0000313" key="4">
    <source>
        <dbReference type="Proteomes" id="UP001652740"/>
    </source>
</evidence>
<dbReference type="SMART" id="SM00317">
    <property type="entry name" value="SET"/>
    <property type="match status" value="1"/>
</dbReference>
<dbReference type="CDD" id="cd20071">
    <property type="entry name" value="SET_SMYD"/>
    <property type="match status" value="1"/>
</dbReference>
<proteinExistence type="predicted"/>
<evidence type="ECO:0000259" key="3">
    <source>
        <dbReference type="PROSITE" id="PS51083"/>
    </source>
</evidence>
<dbReference type="PROSITE" id="PS51083">
    <property type="entry name" value="ZF_HIT"/>
    <property type="match status" value="1"/>
</dbReference>
<gene>
    <name evidence="5" type="primary">LOC128202381</name>
</gene>